<reference evidence="1 2" key="1">
    <citation type="submission" date="2017-07" db="EMBL/GenBank/DDBJ databases">
        <authorList>
            <person name="Sun Z.S."/>
            <person name="Albrecht U."/>
            <person name="Echele G."/>
            <person name="Lee C.C."/>
        </authorList>
    </citation>
    <scope>NUCLEOTIDE SEQUENCE [LARGE SCALE GENOMIC DNA]</scope>
    <source>
        <strain evidence="2">type strain: KCTC 22618</strain>
    </source>
</reference>
<gene>
    <name evidence="1" type="ORF">TJEJU_1284</name>
</gene>
<dbReference type="OrthoDB" id="1118734at2"/>
<keyword evidence="2" id="KW-1185">Reference proteome</keyword>
<sequence>MKKYILIAIVIWGVNINAQTTLPNPVEELGVWYMYNGSHRVSEKFSIKSMAHFRFFEFGEDMQQFIGRFGANYKINKTFGATLGYAYLNTDTSYEVDEGTFGDHRIYEDLLANHKIGALKFAHRLRAEQRFFRSQTGHFIRYQLGLSYPLSNKWSTYLYDEVFFDFTGQSYNQNWLGAGVKYQLSKVVKLQLGYMSINTDASQNFDRIQIGIAISTDHRKKEKN</sequence>
<dbReference type="Proteomes" id="UP000215214">
    <property type="component" value="Chromosome TJEJU"/>
</dbReference>
<dbReference type="InterPro" id="IPR023614">
    <property type="entry name" value="Porin_dom_sf"/>
</dbReference>
<proteinExistence type="predicted"/>
<dbReference type="SUPFAM" id="SSF56935">
    <property type="entry name" value="Porins"/>
    <property type="match status" value="1"/>
</dbReference>
<dbReference type="KEGG" id="tje:TJEJU_1284"/>
<evidence type="ECO:0008006" key="3">
    <source>
        <dbReference type="Google" id="ProtNLM"/>
    </source>
</evidence>
<dbReference type="Pfam" id="PF10677">
    <property type="entry name" value="DUF2490"/>
    <property type="match status" value="1"/>
</dbReference>
<accession>A0A238U7E6</accession>
<name>A0A238U7E6_9FLAO</name>
<dbReference type="RefSeq" id="WP_095070426.1">
    <property type="nucleotide sequence ID" value="NZ_LT899436.1"/>
</dbReference>
<evidence type="ECO:0000313" key="1">
    <source>
        <dbReference type="EMBL" id="SNR15022.1"/>
    </source>
</evidence>
<protein>
    <recommendedName>
        <fullName evidence="3">DUF2490 domain-containing protein</fullName>
    </recommendedName>
</protein>
<dbReference type="AlphaFoldDB" id="A0A238U7E6"/>
<organism evidence="1 2">
    <name type="scientific">Tenacibaculum jejuense</name>
    <dbReference type="NCBI Taxonomy" id="584609"/>
    <lineage>
        <taxon>Bacteria</taxon>
        <taxon>Pseudomonadati</taxon>
        <taxon>Bacteroidota</taxon>
        <taxon>Flavobacteriia</taxon>
        <taxon>Flavobacteriales</taxon>
        <taxon>Flavobacteriaceae</taxon>
        <taxon>Tenacibaculum</taxon>
    </lineage>
</organism>
<dbReference type="Gene3D" id="2.40.160.10">
    <property type="entry name" value="Porin"/>
    <property type="match status" value="1"/>
</dbReference>
<dbReference type="EMBL" id="LT899436">
    <property type="protein sequence ID" value="SNR15022.1"/>
    <property type="molecule type" value="Genomic_DNA"/>
</dbReference>
<dbReference type="InterPro" id="IPR019619">
    <property type="entry name" value="DUF2490"/>
</dbReference>
<evidence type="ECO:0000313" key="2">
    <source>
        <dbReference type="Proteomes" id="UP000215214"/>
    </source>
</evidence>